<evidence type="ECO:0000313" key="6">
    <source>
        <dbReference type="Proteomes" id="UP000049983"/>
    </source>
</evidence>
<evidence type="ECO:0000259" key="4">
    <source>
        <dbReference type="Pfam" id="PF00150"/>
    </source>
</evidence>
<dbReference type="Pfam" id="PF00150">
    <property type="entry name" value="Cellulase"/>
    <property type="match status" value="1"/>
</dbReference>
<evidence type="ECO:0000256" key="1">
    <source>
        <dbReference type="ARBA" id="ARBA00022801"/>
    </source>
</evidence>
<dbReference type="GO" id="GO:0008810">
    <property type="term" value="F:cellulase activity"/>
    <property type="evidence" value="ECO:0007669"/>
    <property type="project" value="UniProtKB-EC"/>
</dbReference>
<comment type="similarity">
    <text evidence="3">Belongs to the glycosyl hydrolase 5 (cellulase A) family.</text>
</comment>
<gene>
    <name evidence="5" type="primary">egl</name>
    <name evidence="5" type="ORF">LA5096_05773</name>
</gene>
<dbReference type="OrthoDB" id="6769681at2"/>
<accession>A0A0M7AVQ5</accession>
<keyword evidence="6" id="KW-1185">Reference proteome</keyword>
<keyword evidence="1 3" id="KW-0378">Hydrolase</keyword>
<dbReference type="EMBL" id="CXWC01000015">
    <property type="protein sequence ID" value="CTQ78687.1"/>
    <property type="molecule type" value="Genomic_DNA"/>
</dbReference>
<reference evidence="6" key="1">
    <citation type="submission" date="2015-07" db="EMBL/GenBank/DDBJ databases">
        <authorList>
            <person name="Rodrigo-Torres Lidia"/>
            <person name="Arahal R.David."/>
        </authorList>
    </citation>
    <scope>NUCLEOTIDE SEQUENCE [LARGE SCALE GENOMIC DNA]</scope>
    <source>
        <strain evidence="6">CECT 5096</strain>
    </source>
</reference>
<protein>
    <submittedName>
        <fullName evidence="5">Endoglucanase</fullName>
        <ecNumber evidence="5">3.2.1.4</ecNumber>
    </submittedName>
</protein>
<dbReference type="Proteomes" id="UP000049983">
    <property type="component" value="Unassembled WGS sequence"/>
</dbReference>
<dbReference type="PANTHER" id="PTHR34142:SF1">
    <property type="entry name" value="GLYCOSIDE HYDROLASE FAMILY 5 DOMAIN-CONTAINING PROTEIN"/>
    <property type="match status" value="1"/>
</dbReference>
<dbReference type="PANTHER" id="PTHR34142">
    <property type="entry name" value="ENDO-BETA-1,4-GLUCANASE A"/>
    <property type="match status" value="1"/>
</dbReference>
<proteinExistence type="inferred from homology"/>
<keyword evidence="2 3" id="KW-0326">Glycosidase</keyword>
<dbReference type="EC" id="3.2.1.4" evidence="5"/>
<evidence type="ECO:0000256" key="2">
    <source>
        <dbReference type="ARBA" id="ARBA00023295"/>
    </source>
</evidence>
<sequence length="323" mass="35650">MPASAQATTCLRGVNIAGAEFGDPGSIHGQGYIYPSETTLDWAAQQEMTAIRLPFLWERLQPELFGNFDPAELARLQVTVQAANSRGLSVVLDLHNYAEYRGQRLGTGKVTSEALADFWRRLPPYFAGNDMVVFGLMNEPADITAKTWFEGAQAGLDAIRDSGADQLVLVPGTIWTGASHWFDEQDGGSNADHFRNISDKADNFAFEFHQYLDEDYSGTHASCPRTQDALSALKKVTDWMRDHDFKGFLGEFGGSQSEDCLEGLKDVAGYLNNNHDTWIGWTAWAAGDWWGDYPLSLQPSADGEKPQTVALKPFFNGFSGQCE</sequence>
<dbReference type="InterPro" id="IPR001547">
    <property type="entry name" value="Glyco_hydro_5"/>
</dbReference>
<organism evidence="5 6">
    <name type="scientific">Roseibium album</name>
    <dbReference type="NCBI Taxonomy" id="311410"/>
    <lineage>
        <taxon>Bacteria</taxon>
        <taxon>Pseudomonadati</taxon>
        <taxon>Pseudomonadota</taxon>
        <taxon>Alphaproteobacteria</taxon>
        <taxon>Hyphomicrobiales</taxon>
        <taxon>Stappiaceae</taxon>
        <taxon>Roseibium</taxon>
    </lineage>
</organism>
<dbReference type="InterPro" id="IPR017853">
    <property type="entry name" value="GH"/>
</dbReference>
<dbReference type="AlphaFoldDB" id="A0A0M7AVQ5"/>
<name>A0A0M7AVQ5_9HYPH</name>
<dbReference type="SUPFAM" id="SSF51445">
    <property type="entry name" value="(Trans)glycosidases"/>
    <property type="match status" value="1"/>
</dbReference>
<dbReference type="STRING" id="311410.LA5095_05198"/>
<dbReference type="Gene3D" id="3.20.20.80">
    <property type="entry name" value="Glycosidases"/>
    <property type="match status" value="1"/>
</dbReference>
<dbReference type="GO" id="GO:0009251">
    <property type="term" value="P:glucan catabolic process"/>
    <property type="evidence" value="ECO:0007669"/>
    <property type="project" value="TreeGrafter"/>
</dbReference>
<feature type="domain" description="Glycoside hydrolase family 5" evidence="4">
    <location>
        <begin position="30"/>
        <end position="286"/>
    </location>
</feature>
<evidence type="ECO:0000256" key="3">
    <source>
        <dbReference type="RuleBase" id="RU361153"/>
    </source>
</evidence>
<evidence type="ECO:0000313" key="5">
    <source>
        <dbReference type="EMBL" id="CTQ78687.1"/>
    </source>
</evidence>